<feature type="region of interest" description="Disordered" evidence="2">
    <location>
        <begin position="1"/>
        <end position="73"/>
    </location>
</feature>
<evidence type="ECO:0000256" key="1">
    <source>
        <dbReference type="SAM" id="Coils"/>
    </source>
</evidence>
<keyword evidence="4" id="KW-1185">Reference proteome</keyword>
<gene>
    <name evidence="3" type="ORF">PFISCL1PPCAC_10465</name>
</gene>
<accession>A0AAV5VLK5</accession>
<feature type="compositionally biased region" description="Basic and acidic residues" evidence="2">
    <location>
        <begin position="86"/>
        <end position="98"/>
    </location>
</feature>
<feature type="compositionally biased region" description="Polar residues" evidence="2">
    <location>
        <begin position="401"/>
        <end position="410"/>
    </location>
</feature>
<dbReference type="Proteomes" id="UP001432322">
    <property type="component" value="Unassembled WGS sequence"/>
</dbReference>
<feature type="region of interest" description="Disordered" evidence="2">
    <location>
        <begin position="86"/>
        <end position="137"/>
    </location>
</feature>
<organism evidence="3 4">
    <name type="scientific">Pristionchus fissidentatus</name>
    <dbReference type="NCBI Taxonomy" id="1538716"/>
    <lineage>
        <taxon>Eukaryota</taxon>
        <taxon>Metazoa</taxon>
        <taxon>Ecdysozoa</taxon>
        <taxon>Nematoda</taxon>
        <taxon>Chromadorea</taxon>
        <taxon>Rhabditida</taxon>
        <taxon>Rhabditina</taxon>
        <taxon>Diplogasteromorpha</taxon>
        <taxon>Diplogasteroidea</taxon>
        <taxon>Neodiplogasteridae</taxon>
        <taxon>Pristionchus</taxon>
    </lineage>
</organism>
<sequence length="420" mass="48473">MEEWRSYTTLSSQEKRKDMGTPSNSLRFISSPRGNELTEKAVEMMRVSTLQRNELEKMRRQQTPSDDNEEEWLNSLQSWKSKRNWTLERQKDSSRDQIKSSLSDSIEKGRESGLGSSVFSPVGHSPLSPSSNYILTNFSPSIQPEEEKEKSELDQVLIQLQLLREKKEKGERDDVPTRFTPPLSHHVTKTAWTDVNLDMDKKETSNVTATLHYTPREIEIDTFQKSERKFLTESKRLEKEVNEKMKKPNRMVVDIGLDDPPLPPPSFSSLHRSSYRSSTLNPITPNIPMPQSILYPPHGEKSSWGGGMRMYGSLPRRRDSDYRVISIEEKKGPGKLTDFVPEADRFNYDHRESSKDIGREEEAVLIRNYDVHPMTAIDYRPTHTSIDNFDPRPYQSVDSWTLPSKVSDQSNSDRHSTFCS</sequence>
<comment type="caution">
    <text evidence="3">The sequence shown here is derived from an EMBL/GenBank/DDBJ whole genome shotgun (WGS) entry which is preliminary data.</text>
</comment>
<feature type="compositionally biased region" description="Basic and acidic residues" evidence="2">
    <location>
        <begin position="411"/>
        <end position="420"/>
    </location>
</feature>
<feature type="compositionally biased region" description="Polar residues" evidence="2">
    <location>
        <begin position="1"/>
        <end position="12"/>
    </location>
</feature>
<evidence type="ECO:0000313" key="3">
    <source>
        <dbReference type="EMBL" id="GMT19168.1"/>
    </source>
</evidence>
<protein>
    <submittedName>
        <fullName evidence="3">Uncharacterized protein</fullName>
    </submittedName>
</protein>
<feature type="region of interest" description="Disordered" evidence="2">
    <location>
        <begin position="401"/>
        <end position="420"/>
    </location>
</feature>
<feature type="region of interest" description="Disordered" evidence="2">
    <location>
        <begin position="281"/>
        <end position="300"/>
    </location>
</feature>
<keyword evidence="1" id="KW-0175">Coiled coil</keyword>
<evidence type="ECO:0000313" key="4">
    <source>
        <dbReference type="Proteomes" id="UP001432322"/>
    </source>
</evidence>
<proteinExistence type="predicted"/>
<dbReference type="EMBL" id="BTSY01000003">
    <property type="protein sequence ID" value="GMT19168.1"/>
    <property type="molecule type" value="Genomic_DNA"/>
</dbReference>
<feature type="compositionally biased region" description="Polar residues" evidence="2">
    <location>
        <begin position="127"/>
        <end position="137"/>
    </location>
</feature>
<reference evidence="3" key="1">
    <citation type="submission" date="2023-10" db="EMBL/GenBank/DDBJ databases">
        <title>Genome assembly of Pristionchus species.</title>
        <authorList>
            <person name="Yoshida K."/>
            <person name="Sommer R.J."/>
        </authorList>
    </citation>
    <scope>NUCLEOTIDE SEQUENCE</scope>
    <source>
        <strain evidence="3">RS5133</strain>
    </source>
</reference>
<dbReference type="AlphaFoldDB" id="A0AAV5VLK5"/>
<feature type="coiled-coil region" evidence="1">
    <location>
        <begin position="146"/>
        <end position="173"/>
    </location>
</feature>
<name>A0AAV5VLK5_9BILA</name>
<evidence type="ECO:0000256" key="2">
    <source>
        <dbReference type="SAM" id="MobiDB-lite"/>
    </source>
</evidence>